<feature type="region of interest" description="Disordered" evidence="1">
    <location>
        <begin position="284"/>
        <end position="311"/>
    </location>
</feature>
<evidence type="ECO:0000256" key="1">
    <source>
        <dbReference type="SAM" id="MobiDB-lite"/>
    </source>
</evidence>
<organism evidence="3 4">
    <name type="scientific">Obba rivulosa</name>
    <dbReference type="NCBI Taxonomy" id="1052685"/>
    <lineage>
        <taxon>Eukaryota</taxon>
        <taxon>Fungi</taxon>
        <taxon>Dikarya</taxon>
        <taxon>Basidiomycota</taxon>
        <taxon>Agaricomycotina</taxon>
        <taxon>Agaricomycetes</taxon>
        <taxon>Polyporales</taxon>
        <taxon>Gelatoporiaceae</taxon>
        <taxon>Obba</taxon>
    </lineage>
</organism>
<gene>
    <name evidence="3" type="ORF">OBBRIDRAFT_377955</name>
</gene>
<proteinExistence type="predicted"/>
<dbReference type="SUPFAM" id="SSF81383">
    <property type="entry name" value="F-box domain"/>
    <property type="match status" value="1"/>
</dbReference>
<protein>
    <recommendedName>
        <fullName evidence="2">F-box domain-containing protein</fullName>
    </recommendedName>
</protein>
<evidence type="ECO:0000313" key="3">
    <source>
        <dbReference type="EMBL" id="OCH84760.1"/>
    </source>
</evidence>
<evidence type="ECO:0000313" key="4">
    <source>
        <dbReference type="Proteomes" id="UP000250043"/>
    </source>
</evidence>
<feature type="domain" description="F-box" evidence="2">
    <location>
        <begin position="23"/>
        <end position="51"/>
    </location>
</feature>
<dbReference type="Pfam" id="PF12937">
    <property type="entry name" value="F-box-like"/>
    <property type="match status" value="1"/>
</dbReference>
<reference evidence="3 4" key="1">
    <citation type="submission" date="2016-07" db="EMBL/GenBank/DDBJ databases">
        <title>Draft genome of the white-rot fungus Obba rivulosa 3A-2.</title>
        <authorList>
            <consortium name="DOE Joint Genome Institute"/>
            <person name="Miettinen O."/>
            <person name="Riley R."/>
            <person name="Acob R."/>
            <person name="Barry K."/>
            <person name="Cullen D."/>
            <person name="De Vries R."/>
            <person name="Hainaut M."/>
            <person name="Hatakka A."/>
            <person name="Henrissat B."/>
            <person name="Hilden K."/>
            <person name="Kuo R."/>
            <person name="Labutti K."/>
            <person name="Lipzen A."/>
            <person name="Makela M.R."/>
            <person name="Sandor L."/>
            <person name="Spatafora J.W."/>
            <person name="Grigoriev I.V."/>
            <person name="Hibbett D.S."/>
        </authorList>
    </citation>
    <scope>NUCLEOTIDE SEQUENCE [LARGE SCALE GENOMIC DNA]</scope>
    <source>
        <strain evidence="3 4">3A-2</strain>
    </source>
</reference>
<keyword evidence="4" id="KW-1185">Reference proteome</keyword>
<dbReference type="Proteomes" id="UP000250043">
    <property type="component" value="Unassembled WGS sequence"/>
</dbReference>
<dbReference type="AlphaFoldDB" id="A0A8E2DEF2"/>
<name>A0A8E2DEF2_9APHY</name>
<dbReference type="InterPro" id="IPR001810">
    <property type="entry name" value="F-box_dom"/>
</dbReference>
<dbReference type="EMBL" id="KV722638">
    <property type="protein sequence ID" value="OCH84760.1"/>
    <property type="molecule type" value="Genomic_DNA"/>
</dbReference>
<sequence length="389" mass="43762">MSCLAVSATLDAGERFETNPRGLPREILCQILGEIDEVQALVRCSQTCKSLAFWVRWVMRRCVSEFQRKLLFPSDMWRLRCYVLTRDDLIGSLLREVSIPAGLLVKFVYEFAGILPALRILDIQGGKSPMLYPLQTKFFCASSQFKNLAKPSLCDVRFWAFVDLTRFVCAFIGLTQLDLIRVSWRGTRGSSLKEEPFARSLKLQGIAIVGDDISKCKDLLSAPNLLRSVSNVTLIEQVQDPHQPYVPPVTIRFTQNCTRALLVQNTGSVPVLLAPSPIHVHRTPPSLVPSPRFRTPQPPMPVLPTSSQPHPHPLPTSLRVLEIQRPPPSFEKHAVRLPFHEPVPDLPGPARTADVYIIGVVCRGDVWLRVASPYSMAFSIRRELLVWTK</sequence>
<dbReference type="InterPro" id="IPR036047">
    <property type="entry name" value="F-box-like_dom_sf"/>
</dbReference>
<accession>A0A8E2DEF2</accession>
<evidence type="ECO:0000259" key="2">
    <source>
        <dbReference type="Pfam" id="PF12937"/>
    </source>
</evidence>